<evidence type="ECO:0000256" key="1">
    <source>
        <dbReference type="SAM" id="MobiDB-lite"/>
    </source>
</evidence>
<keyword evidence="2" id="KW-0812">Transmembrane</keyword>
<feature type="transmembrane region" description="Helical" evidence="2">
    <location>
        <begin position="134"/>
        <end position="157"/>
    </location>
</feature>
<accession>A0A086ZFI1</accession>
<dbReference type="AlphaFoldDB" id="A0A086ZFI1"/>
<name>A0A086ZFI1_9BIFI</name>
<sequence length="208" mass="24058">MTWNPFKKTTDEQPAEQDEPAASKESGAKTTEGKGRPTPKRKEAQAKNLRPLVPKDRQASAKAAKQRIRAREDAEYEAMQNGDLRHMPKSEQLPWRVYIRDYVDARYNLGEFFIPVIVVMMVVMMVFSSRSPQAVIVLTILMYAYLFAVIIDIVVMWRKLKKKLVAKFGDRAVARGSRSCMYAWSRSIQIRRWRLPKPTSPKRGNWPD</sequence>
<evidence type="ECO:0000256" key="2">
    <source>
        <dbReference type="SAM" id="Phobius"/>
    </source>
</evidence>
<keyword evidence="2" id="KW-0472">Membrane</keyword>
<evidence type="ECO:0008006" key="5">
    <source>
        <dbReference type="Google" id="ProtNLM"/>
    </source>
</evidence>
<dbReference type="InterPro" id="IPR021403">
    <property type="entry name" value="DUF3043"/>
</dbReference>
<dbReference type="GeneID" id="303204844"/>
<dbReference type="Proteomes" id="UP000029093">
    <property type="component" value="Unassembled WGS sequence"/>
</dbReference>
<dbReference type="EMBL" id="JGYQ01000018">
    <property type="protein sequence ID" value="KFI45281.1"/>
    <property type="molecule type" value="Genomic_DNA"/>
</dbReference>
<feature type="region of interest" description="Disordered" evidence="1">
    <location>
        <begin position="1"/>
        <end position="66"/>
    </location>
</feature>
<organism evidence="3 4">
    <name type="scientific">Bifidobacterium boum</name>
    <dbReference type="NCBI Taxonomy" id="78343"/>
    <lineage>
        <taxon>Bacteria</taxon>
        <taxon>Bacillati</taxon>
        <taxon>Actinomycetota</taxon>
        <taxon>Actinomycetes</taxon>
        <taxon>Bifidobacteriales</taxon>
        <taxon>Bifidobacteriaceae</taxon>
        <taxon>Bifidobacterium</taxon>
    </lineage>
</organism>
<feature type="transmembrane region" description="Helical" evidence="2">
    <location>
        <begin position="109"/>
        <end position="128"/>
    </location>
</feature>
<protein>
    <recommendedName>
        <fullName evidence="5">Integral membrane protein</fullName>
    </recommendedName>
</protein>
<dbReference type="OrthoDB" id="5194448at2"/>
<feature type="compositionally biased region" description="Basic and acidic residues" evidence="1">
    <location>
        <begin position="31"/>
        <end position="45"/>
    </location>
</feature>
<dbReference type="Pfam" id="PF11241">
    <property type="entry name" value="DUF3043"/>
    <property type="match status" value="1"/>
</dbReference>
<keyword evidence="2" id="KW-1133">Transmembrane helix</keyword>
<gene>
    <name evidence="3" type="ORF">BBOU_1749</name>
</gene>
<reference evidence="3 4" key="1">
    <citation type="submission" date="2014-03" db="EMBL/GenBank/DDBJ databases">
        <title>Genomics of Bifidobacteria.</title>
        <authorList>
            <person name="Ventura M."/>
            <person name="Milani C."/>
            <person name="Lugli G.A."/>
        </authorList>
    </citation>
    <scope>NUCLEOTIDE SEQUENCE [LARGE SCALE GENOMIC DNA]</scope>
    <source>
        <strain evidence="3 4">LMG 10736</strain>
    </source>
</reference>
<dbReference type="RefSeq" id="WP_026503284.1">
    <property type="nucleotide sequence ID" value="NZ_JADYTP010000006.1"/>
</dbReference>
<evidence type="ECO:0000313" key="3">
    <source>
        <dbReference type="EMBL" id="KFI45281.1"/>
    </source>
</evidence>
<evidence type="ECO:0000313" key="4">
    <source>
        <dbReference type="Proteomes" id="UP000029093"/>
    </source>
</evidence>
<proteinExistence type="predicted"/>
<keyword evidence="4" id="KW-1185">Reference proteome</keyword>
<comment type="caution">
    <text evidence="3">The sequence shown here is derived from an EMBL/GenBank/DDBJ whole genome shotgun (WGS) entry which is preliminary data.</text>
</comment>